<dbReference type="Gene3D" id="3.30.160.250">
    <property type="match status" value="1"/>
</dbReference>
<dbReference type="SUPFAM" id="SSF143100">
    <property type="entry name" value="TTHA1013/TTHA0281-like"/>
    <property type="match status" value="1"/>
</dbReference>
<evidence type="ECO:0000313" key="2">
    <source>
        <dbReference type="EMBL" id="KKL12709.1"/>
    </source>
</evidence>
<organism evidence="2">
    <name type="scientific">marine sediment metagenome</name>
    <dbReference type="NCBI Taxonomy" id="412755"/>
    <lineage>
        <taxon>unclassified sequences</taxon>
        <taxon>metagenomes</taxon>
        <taxon>ecological metagenomes</taxon>
    </lineage>
</organism>
<dbReference type="AlphaFoldDB" id="A0A0F9AT10"/>
<dbReference type="EMBL" id="LAZR01041150">
    <property type="protein sequence ID" value="KKL12709.1"/>
    <property type="molecule type" value="Genomic_DNA"/>
</dbReference>
<accession>A0A0F9AT10</accession>
<dbReference type="InterPro" id="IPR051404">
    <property type="entry name" value="TA_system_antitoxin"/>
</dbReference>
<dbReference type="Pfam" id="PF15919">
    <property type="entry name" value="HicB_lk_antitox"/>
    <property type="match status" value="1"/>
</dbReference>
<sequence>MKLKDARKGLLISKRDGSFFGEIIDASTRGTVIVLSYFDDCNHYINLRRLTEPLYKIEPDSGQFHAYIPFFKGCHTCGDTVEEAYKNLRDAIHAYIRSMRKHGEVGLIKHRWDNWAYKGIRD</sequence>
<dbReference type="PANTHER" id="PTHR34504:SF2">
    <property type="entry name" value="UPF0150 PROTEIN SSL0259"/>
    <property type="match status" value="1"/>
</dbReference>
<dbReference type="InterPro" id="IPR035069">
    <property type="entry name" value="TTHA1013/TTHA0281-like"/>
</dbReference>
<gene>
    <name evidence="2" type="ORF">LCGC14_2533030</name>
</gene>
<proteinExistence type="predicted"/>
<dbReference type="InterPro" id="IPR031807">
    <property type="entry name" value="HicB-like"/>
</dbReference>
<feature type="domain" description="HicB-like antitoxin of toxin-antitoxin system" evidence="1">
    <location>
        <begin position="57"/>
        <end position="104"/>
    </location>
</feature>
<name>A0A0F9AT10_9ZZZZ</name>
<protein>
    <recommendedName>
        <fullName evidence="1">HicB-like antitoxin of toxin-antitoxin system domain-containing protein</fullName>
    </recommendedName>
</protein>
<dbReference type="PANTHER" id="PTHR34504">
    <property type="entry name" value="ANTITOXIN HICB"/>
    <property type="match status" value="1"/>
</dbReference>
<reference evidence="2" key="1">
    <citation type="journal article" date="2015" name="Nature">
        <title>Complex archaea that bridge the gap between prokaryotes and eukaryotes.</title>
        <authorList>
            <person name="Spang A."/>
            <person name="Saw J.H."/>
            <person name="Jorgensen S.L."/>
            <person name="Zaremba-Niedzwiedzka K."/>
            <person name="Martijn J."/>
            <person name="Lind A.E."/>
            <person name="van Eijk R."/>
            <person name="Schleper C."/>
            <person name="Guy L."/>
            <person name="Ettema T.J."/>
        </authorList>
    </citation>
    <scope>NUCLEOTIDE SEQUENCE</scope>
</reference>
<comment type="caution">
    <text evidence="2">The sequence shown here is derived from an EMBL/GenBank/DDBJ whole genome shotgun (WGS) entry which is preliminary data.</text>
</comment>
<evidence type="ECO:0000259" key="1">
    <source>
        <dbReference type="Pfam" id="PF15919"/>
    </source>
</evidence>